<dbReference type="WBParaSite" id="Minc3s05688g38639">
    <property type="protein sequence ID" value="Minc3s05688g38639"/>
    <property type="gene ID" value="Minc3s05688g38639"/>
</dbReference>
<accession>A0A914NG90</accession>
<protein>
    <submittedName>
        <fullName evidence="3">Immunoglobulin I-set domain-containing protein</fullName>
    </submittedName>
</protein>
<keyword evidence="2" id="KW-1185">Reference proteome</keyword>
<reference evidence="3" key="1">
    <citation type="submission" date="2022-11" db="UniProtKB">
        <authorList>
            <consortium name="WormBaseParasite"/>
        </authorList>
    </citation>
    <scope>IDENTIFICATION</scope>
</reference>
<dbReference type="SUPFAM" id="SSF48726">
    <property type="entry name" value="Immunoglobulin"/>
    <property type="match status" value="1"/>
</dbReference>
<dbReference type="InterPro" id="IPR013783">
    <property type="entry name" value="Ig-like_fold"/>
</dbReference>
<name>A0A914NG90_MELIC</name>
<dbReference type="Pfam" id="PF07679">
    <property type="entry name" value="I-set"/>
    <property type="match status" value="1"/>
</dbReference>
<dbReference type="InterPro" id="IPR013098">
    <property type="entry name" value="Ig_I-set"/>
</dbReference>
<dbReference type="Proteomes" id="UP000887563">
    <property type="component" value="Unplaced"/>
</dbReference>
<dbReference type="AlphaFoldDB" id="A0A914NG90"/>
<proteinExistence type="predicted"/>
<sequence length="81" mass="8561">MLFTFFSGLVSSDGRIQVTNEGRLIIDNIRQIDAGIYVCAAANSAGSTLAKASLSIISDGLSLGFPWTICKNVGYPDIFAS</sequence>
<evidence type="ECO:0000313" key="2">
    <source>
        <dbReference type="Proteomes" id="UP000887563"/>
    </source>
</evidence>
<dbReference type="Gene3D" id="2.60.40.10">
    <property type="entry name" value="Immunoglobulins"/>
    <property type="match status" value="1"/>
</dbReference>
<evidence type="ECO:0000259" key="1">
    <source>
        <dbReference type="Pfam" id="PF07679"/>
    </source>
</evidence>
<organism evidence="2 3">
    <name type="scientific">Meloidogyne incognita</name>
    <name type="common">Southern root-knot nematode worm</name>
    <name type="synonym">Oxyuris incognita</name>
    <dbReference type="NCBI Taxonomy" id="6306"/>
    <lineage>
        <taxon>Eukaryota</taxon>
        <taxon>Metazoa</taxon>
        <taxon>Ecdysozoa</taxon>
        <taxon>Nematoda</taxon>
        <taxon>Chromadorea</taxon>
        <taxon>Rhabditida</taxon>
        <taxon>Tylenchina</taxon>
        <taxon>Tylenchomorpha</taxon>
        <taxon>Tylenchoidea</taxon>
        <taxon>Meloidogynidae</taxon>
        <taxon>Meloidogyninae</taxon>
        <taxon>Meloidogyne</taxon>
        <taxon>Meloidogyne incognita group</taxon>
    </lineage>
</organism>
<feature type="domain" description="Immunoglobulin I-set" evidence="1">
    <location>
        <begin position="10"/>
        <end position="56"/>
    </location>
</feature>
<evidence type="ECO:0000313" key="3">
    <source>
        <dbReference type="WBParaSite" id="Minc3s05688g38639"/>
    </source>
</evidence>
<dbReference type="InterPro" id="IPR036179">
    <property type="entry name" value="Ig-like_dom_sf"/>
</dbReference>